<name>A0A9D2D516_9FIRM</name>
<accession>A0A9D2D516</accession>
<dbReference type="GO" id="GO:0005524">
    <property type="term" value="F:ATP binding"/>
    <property type="evidence" value="ECO:0007669"/>
    <property type="project" value="UniProtKB-KW"/>
</dbReference>
<evidence type="ECO:0000313" key="3">
    <source>
        <dbReference type="Proteomes" id="UP000824024"/>
    </source>
</evidence>
<feature type="non-terminal residue" evidence="2">
    <location>
        <position position="623"/>
    </location>
</feature>
<gene>
    <name evidence="2" type="ORF">IAA08_12600</name>
</gene>
<feature type="transmembrane region" description="Helical" evidence="1">
    <location>
        <begin position="26"/>
        <end position="46"/>
    </location>
</feature>
<dbReference type="Proteomes" id="UP000824024">
    <property type="component" value="Unassembled WGS sequence"/>
</dbReference>
<feature type="transmembrane region" description="Helical" evidence="1">
    <location>
        <begin position="556"/>
        <end position="579"/>
    </location>
</feature>
<reference evidence="2" key="2">
    <citation type="submission" date="2021-04" db="EMBL/GenBank/DDBJ databases">
        <authorList>
            <person name="Gilroy R."/>
        </authorList>
    </citation>
    <scope>NUCLEOTIDE SEQUENCE</scope>
    <source>
        <strain evidence="2">CHK192-9172</strain>
    </source>
</reference>
<organism evidence="2 3">
    <name type="scientific">Candidatus Eubacterium avistercoris</name>
    <dbReference type="NCBI Taxonomy" id="2838567"/>
    <lineage>
        <taxon>Bacteria</taxon>
        <taxon>Bacillati</taxon>
        <taxon>Bacillota</taxon>
        <taxon>Clostridia</taxon>
        <taxon>Eubacteriales</taxon>
        <taxon>Eubacteriaceae</taxon>
        <taxon>Eubacterium</taxon>
    </lineage>
</organism>
<keyword evidence="1" id="KW-0812">Transmembrane</keyword>
<proteinExistence type="predicted"/>
<evidence type="ECO:0000313" key="2">
    <source>
        <dbReference type="EMBL" id="HIZ08762.1"/>
    </source>
</evidence>
<keyword evidence="2" id="KW-0067">ATP-binding</keyword>
<dbReference type="CDD" id="cd00267">
    <property type="entry name" value="ABC_ATPase"/>
    <property type="match status" value="1"/>
</dbReference>
<keyword evidence="1" id="KW-0472">Membrane</keyword>
<dbReference type="InterPro" id="IPR027417">
    <property type="entry name" value="P-loop_NTPase"/>
</dbReference>
<feature type="transmembrane region" description="Helical" evidence="1">
    <location>
        <begin position="591"/>
        <end position="611"/>
    </location>
</feature>
<keyword evidence="2" id="KW-0547">Nucleotide-binding</keyword>
<sequence>MTKTETKNIQQKKKTNYNVYGVKDSIFYLCAGIFCGLIGAAILQLIAAPLALPARVALAIIAVAAGAVIGILKNPGKNREPVPYRRQDAFEFIGLYDLSAREDLRGSDVLSRETEVEYIDQVLETLIFRQNSIKQAICLTGKSGCGKSTILSFFKQKYQDRYEIYDFSGSYSHFQAALTEIFGLHLDQELIARTRNRKLVFILDQFERFFFLDEEKKEQIRATISVLCRKNAAIILSMREEYLADFMKEFDINNMKEGARGLQDTENTGILNNLTSTIRDDRKNYHVQETAAAFQIAKWGSETIKDRSLMHLEHVGSHSQTASLDPVGNTIFYCENQNDVKVRCNGTEEEATLLQSKCEILFGAEGRALYEKHKHEPLIQQQITYHMMEYEKKVKETSMEELKQLFEEEDYELLNRYFDIQLTAAGNFFHASRILYLLSQARLNHVVMKRPDLEFGLFEDQFSRDGHKEINQMIDKLEELQLIRRNVKRSDQEYEIAHDFIAQAFLNYSNSSMDRNVKSALDIYMAEYLDANKKIYIEQKRQHSAKAQKSGYYRNLFIVFSVLAILVDGIVHFAFNPWLDMWKDSNVYGDIFTFVPLLMTEACMIYIFNVYQKVVQFYRGRKE</sequence>
<dbReference type="Gene3D" id="3.40.50.300">
    <property type="entry name" value="P-loop containing nucleotide triphosphate hydrolases"/>
    <property type="match status" value="1"/>
</dbReference>
<dbReference type="AlphaFoldDB" id="A0A9D2D516"/>
<protein>
    <submittedName>
        <fullName evidence="2">ATP-binding protein</fullName>
    </submittedName>
</protein>
<dbReference type="SUPFAM" id="SSF52540">
    <property type="entry name" value="P-loop containing nucleoside triphosphate hydrolases"/>
    <property type="match status" value="1"/>
</dbReference>
<comment type="caution">
    <text evidence="2">The sequence shown here is derived from an EMBL/GenBank/DDBJ whole genome shotgun (WGS) entry which is preliminary data.</text>
</comment>
<evidence type="ECO:0000256" key="1">
    <source>
        <dbReference type="SAM" id="Phobius"/>
    </source>
</evidence>
<reference evidence="2" key="1">
    <citation type="journal article" date="2021" name="PeerJ">
        <title>Extensive microbial diversity within the chicken gut microbiome revealed by metagenomics and culture.</title>
        <authorList>
            <person name="Gilroy R."/>
            <person name="Ravi A."/>
            <person name="Getino M."/>
            <person name="Pursley I."/>
            <person name="Horton D.L."/>
            <person name="Alikhan N.F."/>
            <person name="Baker D."/>
            <person name="Gharbi K."/>
            <person name="Hall N."/>
            <person name="Watson M."/>
            <person name="Adriaenssens E.M."/>
            <person name="Foster-Nyarko E."/>
            <person name="Jarju S."/>
            <person name="Secka A."/>
            <person name="Antonio M."/>
            <person name="Oren A."/>
            <person name="Chaudhuri R.R."/>
            <person name="La Ragione R."/>
            <person name="Hildebrand F."/>
            <person name="Pallen M.J."/>
        </authorList>
    </citation>
    <scope>NUCLEOTIDE SEQUENCE</scope>
    <source>
        <strain evidence="2">CHK192-9172</strain>
    </source>
</reference>
<dbReference type="EMBL" id="DXCH01000335">
    <property type="protein sequence ID" value="HIZ08762.1"/>
    <property type="molecule type" value="Genomic_DNA"/>
</dbReference>
<feature type="transmembrane region" description="Helical" evidence="1">
    <location>
        <begin position="52"/>
        <end position="72"/>
    </location>
</feature>
<keyword evidence="1" id="KW-1133">Transmembrane helix</keyword>